<protein>
    <submittedName>
        <fullName evidence="2">Uncharacterized protein</fullName>
    </submittedName>
</protein>
<sequence length="140" mass="15310">MQRRRILVAAGAALTTGLAGCSGGDEEPDRRPEPAASELQISVTNDDSRAHSVRFVLDTTREDLTVITGFDAGEIDPGTTWTRESADLEPGSYDLTVDMSTLNTESTLSWIGHECPIKAVEITLRTDGFRIRDRCPDERS</sequence>
<accession>A0A6B0T5V2</accession>
<gene>
    <name evidence="2" type="ORF">GRX03_01365</name>
</gene>
<organism evidence="2 3">
    <name type="scientific">Halovenus carboxidivorans</name>
    <dbReference type="NCBI Taxonomy" id="2692199"/>
    <lineage>
        <taxon>Archaea</taxon>
        <taxon>Methanobacteriati</taxon>
        <taxon>Methanobacteriota</taxon>
        <taxon>Stenosarchaea group</taxon>
        <taxon>Halobacteria</taxon>
        <taxon>Halobacteriales</taxon>
        <taxon>Haloarculaceae</taxon>
        <taxon>Halovenus</taxon>
    </lineage>
</organism>
<feature type="region of interest" description="Disordered" evidence="1">
    <location>
        <begin position="19"/>
        <end position="43"/>
    </location>
</feature>
<dbReference type="EMBL" id="WUUT01000001">
    <property type="protein sequence ID" value="MXR50260.1"/>
    <property type="molecule type" value="Genomic_DNA"/>
</dbReference>
<comment type="caution">
    <text evidence="2">The sequence shown here is derived from an EMBL/GenBank/DDBJ whole genome shotgun (WGS) entry which is preliminary data.</text>
</comment>
<reference evidence="2 3" key="1">
    <citation type="submission" date="2019-12" db="EMBL/GenBank/DDBJ databases">
        <title>Isolation and characterization of three novel carbon monoxide-oxidizing members of Halobacteria from salione crusts and soils.</title>
        <authorList>
            <person name="Myers M.R."/>
            <person name="King G.M."/>
        </authorList>
    </citation>
    <scope>NUCLEOTIDE SEQUENCE [LARGE SCALE GENOMIC DNA]</scope>
    <source>
        <strain evidence="2 3">WSH3</strain>
    </source>
</reference>
<dbReference type="AlphaFoldDB" id="A0A6B0T5V2"/>
<evidence type="ECO:0000313" key="3">
    <source>
        <dbReference type="Proteomes" id="UP000466535"/>
    </source>
</evidence>
<dbReference type="PROSITE" id="PS51257">
    <property type="entry name" value="PROKAR_LIPOPROTEIN"/>
    <property type="match status" value="1"/>
</dbReference>
<proteinExistence type="predicted"/>
<name>A0A6B0T5V2_9EURY</name>
<dbReference type="RefSeq" id="WP_159762410.1">
    <property type="nucleotide sequence ID" value="NZ_WUUT01000001.1"/>
</dbReference>
<dbReference type="Proteomes" id="UP000466535">
    <property type="component" value="Unassembled WGS sequence"/>
</dbReference>
<evidence type="ECO:0000256" key="1">
    <source>
        <dbReference type="SAM" id="MobiDB-lite"/>
    </source>
</evidence>
<evidence type="ECO:0000313" key="2">
    <source>
        <dbReference type="EMBL" id="MXR50260.1"/>
    </source>
</evidence>
<keyword evidence="3" id="KW-1185">Reference proteome</keyword>